<keyword evidence="1" id="KW-0732">Signal</keyword>
<dbReference type="SUPFAM" id="SSF52833">
    <property type="entry name" value="Thioredoxin-like"/>
    <property type="match status" value="1"/>
</dbReference>
<keyword evidence="3" id="KW-0413">Isomerase</keyword>
<dbReference type="eggNOG" id="COG1651">
    <property type="taxonomic scope" value="Bacteria"/>
</dbReference>
<accession>D1BJH3</accession>
<feature type="domain" description="Thioredoxin-like fold" evidence="2">
    <location>
        <begin position="62"/>
        <end position="229"/>
    </location>
</feature>
<evidence type="ECO:0000256" key="1">
    <source>
        <dbReference type="SAM" id="SignalP"/>
    </source>
</evidence>
<dbReference type="STRING" id="446469.Sked_02600"/>
<dbReference type="InterPro" id="IPR012336">
    <property type="entry name" value="Thioredoxin-like_fold"/>
</dbReference>
<dbReference type="Pfam" id="PF13462">
    <property type="entry name" value="Thioredoxin_4"/>
    <property type="match status" value="1"/>
</dbReference>
<reference evidence="3 4" key="1">
    <citation type="journal article" date="2009" name="Stand. Genomic Sci.">
        <title>Complete genome sequence of Sanguibacter keddieii type strain (ST-74).</title>
        <authorList>
            <person name="Ivanova N."/>
            <person name="Sikorski J."/>
            <person name="Sims D."/>
            <person name="Brettin T."/>
            <person name="Detter J.C."/>
            <person name="Han C."/>
            <person name="Lapidus A."/>
            <person name="Copeland A."/>
            <person name="Glavina Del Rio T."/>
            <person name="Nolan M."/>
            <person name="Chen F."/>
            <person name="Lucas S."/>
            <person name="Tice H."/>
            <person name="Cheng J.F."/>
            <person name="Bruce D."/>
            <person name="Goodwin L."/>
            <person name="Pitluck S."/>
            <person name="Pati A."/>
            <person name="Mavromatis K."/>
            <person name="Chen A."/>
            <person name="Palaniappan K."/>
            <person name="D'haeseleer P."/>
            <person name="Chain P."/>
            <person name="Bristow J."/>
            <person name="Eisen J.A."/>
            <person name="Markowitz V."/>
            <person name="Hugenholtz P."/>
            <person name="Goker M."/>
            <person name="Pukall R."/>
            <person name="Klenk H.P."/>
            <person name="Kyrpides N.C."/>
        </authorList>
    </citation>
    <scope>NUCLEOTIDE SEQUENCE [LARGE SCALE GENOMIC DNA]</scope>
    <source>
        <strain evidence="4">ATCC 51767 / DSM 10542 / NCFB 3025 / ST-74</strain>
    </source>
</reference>
<feature type="signal peptide" evidence="1">
    <location>
        <begin position="1"/>
        <end position="25"/>
    </location>
</feature>
<dbReference type="InterPro" id="IPR036249">
    <property type="entry name" value="Thioredoxin-like_sf"/>
</dbReference>
<protein>
    <submittedName>
        <fullName evidence="3">Protein-disulfide isomerase</fullName>
    </submittedName>
</protein>
<dbReference type="RefSeq" id="WP_012865298.1">
    <property type="nucleotide sequence ID" value="NC_013521.1"/>
</dbReference>
<dbReference type="Proteomes" id="UP000000322">
    <property type="component" value="Chromosome"/>
</dbReference>
<evidence type="ECO:0000313" key="3">
    <source>
        <dbReference type="EMBL" id="ACZ20229.1"/>
    </source>
</evidence>
<dbReference type="EMBL" id="CP001819">
    <property type="protein sequence ID" value="ACZ20229.1"/>
    <property type="molecule type" value="Genomic_DNA"/>
</dbReference>
<dbReference type="AlphaFoldDB" id="D1BJH3"/>
<name>D1BJH3_SANKS</name>
<proteinExistence type="predicted"/>
<organism evidence="3 4">
    <name type="scientific">Sanguibacter keddieii (strain ATCC 51767 / DSM 10542 / NCFB 3025 / ST-74)</name>
    <dbReference type="NCBI Taxonomy" id="446469"/>
    <lineage>
        <taxon>Bacteria</taxon>
        <taxon>Bacillati</taxon>
        <taxon>Actinomycetota</taxon>
        <taxon>Actinomycetes</taxon>
        <taxon>Micrococcales</taxon>
        <taxon>Sanguibacteraceae</taxon>
        <taxon>Sanguibacter</taxon>
    </lineage>
</organism>
<dbReference type="PROSITE" id="PS51257">
    <property type="entry name" value="PROKAR_LIPOPROTEIN"/>
    <property type="match status" value="1"/>
</dbReference>
<evidence type="ECO:0000313" key="4">
    <source>
        <dbReference type="Proteomes" id="UP000000322"/>
    </source>
</evidence>
<dbReference type="HOGENOM" id="CLU_1155739_0_0_11"/>
<evidence type="ECO:0000259" key="2">
    <source>
        <dbReference type="Pfam" id="PF13462"/>
    </source>
</evidence>
<keyword evidence="4" id="KW-1185">Reference proteome</keyword>
<sequence length="240" mass="24682">MWTPRTSRRARPLAVSALAMSLLLAGCSSDEQPRPSAVASADQTVAQQTPTAATTGAVTVTSTSVVLGDPDAPERVVVYSDLACPHCKVLHGFMADDIDRWAAGSDVAVELVTVDYLSPRTTHEFSLLGANLLALVAEDSPEAWPAVQSALYDLQPGSTTDSALTVDDLVAVAEDAGATLDDDASERLAQLAYSGWVESVTGSAAAAGVTSIPQVFVDGSQVSGESHEETAALVRAAVGG</sequence>
<gene>
    <name evidence="3" type="ordered locus">Sked_02600</name>
</gene>
<dbReference type="Gene3D" id="3.40.30.10">
    <property type="entry name" value="Glutaredoxin"/>
    <property type="match status" value="1"/>
</dbReference>
<feature type="chain" id="PRO_5038462986" evidence="1">
    <location>
        <begin position="26"/>
        <end position="240"/>
    </location>
</feature>
<dbReference type="KEGG" id="ske:Sked_02600"/>
<dbReference type="GO" id="GO:0016853">
    <property type="term" value="F:isomerase activity"/>
    <property type="evidence" value="ECO:0007669"/>
    <property type="project" value="UniProtKB-KW"/>
</dbReference>